<dbReference type="GO" id="GO:0005576">
    <property type="term" value="C:extracellular region"/>
    <property type="evidence" value="ECO:0007669"/>
    <property type="project" value="UniProtKB-SubCell"/>
</dbReference>
<evidence type="ECO:0000256" key="3">
    <source>
        <dbReference type="ARBA" id="ARBA00022729"/>
    </source>
</evidence>
<dbReference type="Proteomes" id="UP001242045">
    <property type="component" value="Unassembled WGS sequence"/>
</dbReference>
<accession>A0AAW8D0U6</accession>
<keyword evidence="2" id="KW-0964">Secreted</keyword>
<sequence>MTSVAPSIAAGPAGMPWRLVVARLGVGCCAALLACLGLARAETSPEKAATVPSVAADARIQPMDRAQAEQARLKALIEAAPKAYQDNFMSAPEAGAASADDATAEAEQPQGFRAWLVESRVGFGDSKASGYGRQRATEFGQRLEYRQETLNYGEFVLQADGRHLSGNSLASGSSVGSLGYARDASSGRITLRNLGFPITPNTFADSAVGDIYSELTEGLGRNYRLSLGSTTVRGASTRIFNNGTDLRAGFGERGALTGGPYPGFEKSQGTLGWLGLTQRLGDKWFAAAQVDQARDIPAYYIDPLTAQGFGSKSVTSWATSLGYGREVAQSGDFKVRATLLGSRISSQTPGVATGDSQGLFVEASARTGLYRHEFGAYTAKPNLYFGDYAVATGTRGAYWRVDRNTSRMSWGGGLDHERAQPDANFNLSGYSRTGANGNFQYLFDRNTSAGGSVSVYQTRYEKAERASASSSSADSRSLYGNAFYQTRFFDLPRSRLSLTVRRNELIVLGDQAATGQELQWEQDWIGGRYENMRPELTPTLGYAHDKSGGVARDYPTAGVQFRYWLDSSFNIAGNLRYTSQSGGLYTSRGLSGSLTAEKELAKGWRLGFAASFNQARAAVVPTSISGPQLYRSNDKTAYIYLRWEGSAGAAFQTAGVRGNGTGAGGGSVAGRVFFDANRDGAQQSGEGGVANVEVLLDGRYRTSTDRDGRFEFPLVTTGRHQLTLTLDSVPLPWGAAGESGVSGVSVNVPLRGQATAEIPVVKVGE</sequence>
<dbReference type="InterPro" id="IPR033764">
    <property type="entry name" value="Sdr_B"/>
</dbReference>
<dbReference type="Pfam" id="PF17210">
    <property type="entry name" value="SdrD_B"/>
    <property type="match status" value="1"/>
</dbReference>
<reference evidence="5" key="1">
    <citation type="submission" date="2023-07" db="EMBL/GenBank/DDBJ databases">
        <title>Sorghum-associated microbial communities from plants grown in Nebraska, USA.</title>
        <authorList>
            <person name="Schachtman D."/>
        </authorList>
    </citation>
    <scope>NUCLEOTIDE SEQUENCE</scope>
    <source>
        <strain evidence="5">DS3754</strain>
    </source>
</reference>
<organism evidence="5 6">
    <name type="scientific">Variovorax boronicumulans</name>
    <dbReference type="NCBI Taxonomy" id="436515"/>
    <lineage>
        <taxon>Bacteria</taxon>
        <taxon>Pseudomonadati</taxon>
        <taxon>Pseudomonadota</taxon>
        <taxon>Betaproteobacteria</taxon>
        <taxon>Burkholderiales</taxon>
        <taxon>Comamonadaceae</taxon>
        <taxon>Variovorax</taxon>
    </lineage>
</organism>
<evidence type="ECO:0000313" key="5">
    <source>
        <dbReference type="EMBL" id="MDP9894795.1"/>
    </source>
</evidence>
<dbReference type="SUPFAM" id="SSF117074">
    <property type="entry name" value="Hypothetical protein PA1324"/>
    <property type="match status" value="1"/>
</dbReference>
<gene>
    <name evidence="5" type="ORF">J2W31_003919</name>
</gene>
<protein>
    <recommendedName>
        <fullName evidence="4">SD-repeat containing protein B domain-containing protein</fullName>
    </recommendedName>
</protein>
<name>A0AAW8D0U6_9BURK</name>
<proteinExistence type="predicted"/>
<dbReference type="AlphaFoldDB" id="A0AAW8D0U6"/>
<keyword evidence="3" id="KW-0732">Signal</keyword>
<dbReference type="EMBL" id="JAUSRD010000009">
    <property type="protein sequence ID" value="MDP9894795.1"/>
    <property type="molecule type" value="Genomic_DNA"/>
</dbReference>
<comment type="caution">
    <text evidence="5">The sequence shown here is derived from an EMBL/GenBank/DDBJ whole genome shotgun (WGS) entry which is preliminary data.</text>
</comment>
<evidence type="ECO:0000256" key="2">
    <source>
        <dbReference type="ARBA" id="ARBA00022525"/>
    </source>
</evidence>
<dbReference type="InterPro" id="IPR013783">
    <property type="entry name" value="Ig-like_fold"/>
</dbReference>
<evidence type="ECO:0000256" key="1">
    <source>
        <dbReference type="ARBA" id="ARBA00004613"/>
    </source>
</evidence>
<evidence type="ECO:0000313" key="6">
    <source>
        <dbReference type="Proteomes" id="UP001242045"/>
    </source>
</evidence>
<dbReference type="RefSeq" id="WP_307685761.1">
    <property type="nucleotide sequence ID" value="NZ_JAUSRD010000009.1"/>
</dbReference>
<comment type="subcellular location">
    <subcellularLocation>
        <location evidence="1">Secreted</location>
    </subcellularLocation>
</comment>
<dbReference type="Gene3D" id="2.60.40.10">
    <property type="entry name" value="Immunoglobulins"/>
    <property type="match status" value="1"/>
</dbReference>
<feature type="domain" description="SD-repeat containing protein B" evidence="4">
    <location>
        <begin position="668"/>
        <end position="725"/>
    </location>
</feature>
<evidence type="ECO:0000259" key="4">
    <source>
        <dbReference type="Pfam" id="PF17210"/>
    </source>
</evidence>